<keyword evidence="1" id="KW-0472">Membrane</keyword>
<name>A0A2M8G180_9BACT</name>
<dbReference type="AlphaFoldDB" id="A0A2M8G180"/>
<comment type="caution">
    <text evidence="3">The sequence shown here is derived from an EMBL/GenBank/DDBJ whole genome shotgun (WGS) entry which is preliminary data.</text>
</comment>
<protein>
    <recommendedName>
        <fullName evidence="2">DUF8128 domain-containing protein</fullName>
    </recommendedName>
</protein>
<feature type="domain" description="DUF8128" evidence="2">
    <location>
        <begin position="50"/>
        <end position="333"/>
    </location>
</feature>
<proteinExistence type="predicted"/>
<keyword evidence="1" id="KW-1133">Transmembrane helix</keyword>
<organism evidence="3 4">
    <name type="scientific">Candidatus Colwellbacteria bacterium CG_4_9_14_0_2_um_filter_50_12</name>
    <dbReference type="NCBI Taxonomy" id="1974538"/>
    <lineage>
        <taxon>Bacteria</taxon>
        <taxon>Candidatus Colwelliibacteriota</taxon>
    </lineage>
</organism>
<sequence>MLNNISVNIIQVLGEAWWAIILLFLFFFLFSFGIECWLNHIRRKFIDGIKWVTLEIKIPKENLRSPKAMEQVFANLHATYSFGFKFMYKWWRGRVEEWMSFEMVGHAHGIRFYAYVPEKYRNLVEAALFSQYPGAEIHVVDDYATAFGSDLPNDTYDLFGTDFMLNKEDAYPIKTYHFFEETVEERRLDPIAAISEVMSGLKEDEMIWLQLLIRPTGDAWASKAKDLISAITERKKKSKPSIGGALIEFIRNFIWAPVEHPKWGSGGEDKPFGPVKILTPGEHEILEGIENKISKLGYETILRFIYLDKKNSFTASNVTAVMGAMRQLGTQNMNSLRPNIATITVAELTGRIRRKARLLRRKKELFKSYLKREMPLEPKRLFALNFKTSILSVEELATLYHPPLSSVGAERLVRLSMKKGGPPPDLPVIPQ</sequence>
<gene>
    <name evidence="3" type="ORF">CO020_00920</name>
</gene>
<dbReference type="Proteomes" id="UP000229674">
    <property type="component" value="Unassembled WGS sequence"/>
</dbReference>
<evidence type="ECO:0000313" key="3">
    <source>
        <dbReference type="EMBL" id="PJC65394.1"/>
    </source>
</evidence>
<accession>A0A2M8G180</accession>
<keyword evidence="1" id="KW-0812">Transmembrane</keyword>
<dbReference type="Pfam" id="PF26449">
    <property type="entry name" value="DUF8128"/>
    <property type="match status" value="1"/>
</dbReference>
<feature type="transmembrane region" description="Helical" evidence="1">
    <location>
        <begin position="16"/>
        <end position="38"/>
    </location>
</feature>
<dbReference type="InterPro" id="IPR058441">
    <property type="entry name" value="DUF8128"/>
</dbReference>
<reference evidence="4" key="1">
    <citation type="submission" date="2017-09" db="EMBL/GenBank/DDBJ databases">
        <title>Depth-based differentiation of microbial function through sediment-hosted aquifers and enrichment of novel symbionts in the deep terrestrial subsurface.</title>
        <authorList>
            <person name="Probst A.J."/>
            <person name="Ladd B."/>
            <person name="Jarett J.K."/>
            <person name="Geller-Mcgrath D.E."/>
            <person name="Sieber C.M.K."/>
            <person name="Emerson J.B."/>
            <person name="Anantharaman K."/>
            <person name="Thomas B.C."/>
            <person name="Malmstrom R."/>
            <person name="Stieglmeier M."/>
            <person name="Klingl A."/>
            <person name="Woyke T."/>
            <person name="Ryan C.M."/>
            <person name="Banfield J.F."/>
        </authorList>
    </citation>
    <scope>NUCLEOTIDE SEQUENCE [LARGE SCALE GENOMIC DNA]</scope>
</reference>
<dbReference type="EMBL" id="PFQX01000039">
    <property type="protein sequence ID" value="PJC65394.1"/>
    <property type="molecule type" value="Genomic_DNA"/>
</dbReference>
<evidence type="ECO:0000259" key="2">
    <source>
        <dbReference type="Pfam" id="PF26449"/>
    </source>
</evidence>
<evidence type="ECO:0000313" key="4">
    <source>
        <dbReference type="Proteomes" id="UP000229674"/>
    </source>
</evidence>
<evidence type="ECO:0000256" key="1">
    <source>
        <dbReference type="SAM" id="Phobius"/>
    </source>
</evidence>